<evidence type="ECO:0000256" key="1">
    <source>
        <dbReference type="SAM" id="MobiDB-lite"/>
    </source>
</evidence>
<feature type="compositionally biased region" description="Polar residues" evidence="1">
    <location>
        <begin position="112"/>
        <end position="145"/>
    </location>
</feature>
<evidence type="ECO:0000313" key="2">
    <source>
        <dbReference type="EMBL" id="KAF2691838.1"/>
    </source>
</evidence>
<organism evidence="2 3">
    <name type="scientific">Lentithecium fluviatile CBS 122367</name>
    <dbReference type="NCBI Taxonomy" id="1168545"/>
    <lineage>
        <taxon>Eukaryota</taxon>
        <taxon>Fungi</taxon>
        <taxon>Dikarya</taxon>
        <taxon>Ascomycota</taxon>
        <taxon>Pezizomycotina</taxon>
        <taxon>Dothideomycetes</taxon>
        <taxon>Pleosporomycetidae</taxon>
        <taxon>Pleosporales</taxon>
        <taxon>Massarineae</taxon>
        <taxon>Lentitheciaceae</taxon>
        <taxon>Lentithecium</taxon>
    </lineage>
</organism>
<feature type="region of interest" description="Disordered" evidence="1">
    <location>
        <begin position="48"/>
        <end position="221"/>
    </location>
</feature>
<keyword evidence="3" id="KW-1185">Reference proteome</keyword>
<feature type="compositionally biased region" description="Polar residues" evidence="1">
    <location>
        <begin position="194"/>
        <end position="217"/>
    </location>
</feature>
<protein>
    <submittedName>
        <fullName evidence="2">Uncharacterized protein</fullName>
    </submittedName>
</protein>
<gene>
    <name evidence="2" type="ORF">K458DRAFT_448566</name>
</gene>
<dbReference type="Proteomes" id="UP000799291">
    <property type="component" value="Unassembled WGS sequence"/>
</dbReference>
<accession>A0A6G1JN36</accession>
<dbReference type="EMBL" id="MU005569">
    <property type="protein sequence ID" value="KAF2691838.1"/>
    <property type="molecule type" value="Genomic_DNA"/>
</dbReference>
<feature type="compositionally biased region" description="Polar residues" evidence="1">
    <location>
        <begin position="88"/>
        <end position="99"/>
    </location>
</feature>
<evidence type="ECO:0000313" key="3">
    <source>
        <dbReference type="Proteomes" id="UP000799291"/>
    </source>
</evidence>
<dbReference type="AlphaFoldDB" id="A0A6G1JN36"/>
<name>A0A6G1JN36_9PLEO</name>
<reference evidence="2" key="1">
    <citation type="journal article" date="2020" name="Stud. Mycol.">
        <title>101 Dothideomycetes genomes: a test case for predicting lifestyles and emergence of pathogens.</title>
        <authorList>
            <person name="Haridas S."/>
            <person name="Albert R."/>
            <person name="Binder M."/>
            <person name="Bloem J."/>
            <person name="Labutti K."/>
            <person name="Salamov A."/>
            <person name="Andreopoulos B."/>
            <person name="Baker S."/>
            <person name="Barry K."/>
            <person name="Bills G."/>
            <person name="Bluhm B."/>
            <person name="Cannon C."/>
            <person name="Castanera R."/>
            <person name="Culley D."/>
            <person name="Daum C."/>
            <person name="Ezra D."/>
            <person name="Gonzalez J."/>
            <person name="Henrissat B."/>
            <person name="Kuo A."/>
            <person name="Liang C."/>
            <person name="Lipzen A."/>
            <person name="Lutzoni F."/>
            <person name="Magnuson J."/>
            <person name="Mondo S."/>
            <person name="Nolan M."/>
            <person name="Ohm R."/>
            <person name="Pangilinan J."/>
            <person name="Park H.-J."/>
            <person name="Ramirez L."/>
            <person name="Alfaro M."/>
            <person name="Sun H."/>
            <person name="Tritt A."/>
            <person name="Yoshinaga Y."/>
            <person name="Zwiers L.-H."/>
            <person name="Turgeon B."/>
            <person name="Goodwin S."/>
            <person name="Spatafora J."/>
            <person name="Crous P."/>
            <person name="Grigoriev I."/>
        </authorList>
    </citation>
    <scope>NUCLEOTIDE SEQUENCE</scope>
    <source>
        <strain evidence="2">CBS 122367</strain>
    </source>
</reference>
<proteinExistence type="predicted"/>
<sequence length="254" mass="27720">MTILPTVVCAAVFGFLLFALVFLHKTNKEIVLDDEYDKDLYRGTVFEDVENSSGAGPPEPATDIANFEPGPEYENLPPMPKQVYPPLRSNSPSDWSHTIGSFEFERQRESTDQSGPSSGLSYSTAHSRQSPHTSSTGHAHNNTPVRSHPPLPTQPHYPVSPLSLNERSLPSRPNEDQNSNAPPGRAKGQEDNRMLTTGRNTNRDSIFSDLTGTTNDGRGSPSRLMLGSAYDGSEITANSNRALSEDYTGLGRGF</sequence>